<comment type="similarity">
    <text evidence="1">Belongs to the carbon-nitrogen hydrolase superfamily. BTD/VNN family.</text>
</comment>
<proteinExistence type="inferred from homology"/>
<keyword evidence="2" id="KW-0378">Hydrolase</keyword>
<dbReference type="PROSITE" id="PS50263">
    <property type="entry name" value="CN_HYDROLASE"/>
    <property type="match status" value="1"/>
</dbReference>
<evidence type="ECO:0000256" key="1">
    <source>
        <dbReference type="ARBA" id="ARBA00008225"/>
    </source>
</evidence>
<evidence type="ECO:0000259" key="4">
    <source>
        <dbReference type="PROSITE" id="PS50263"/>
    </source>
</evidence>
<dbReference type="InterPro" id="IPR003010">
    <property type="entry name" value="C-N_Hydrolase"/>
</dbReference>
<dbReference type="InterPro" id="IPR036526">
    <property type="entry name" value="C-N_Hydrolase_sf"/>
</dbReference>
<feature type="chain" id="PRO_5040106694" evidence="3">
    <location>
        <begin position="19"/>
        <end position="525"/>
    </location>
</feature>
<gene>
    <name evidence="5" type="ORF">Bhyg_05107</name>
</gene>
<dbReference type="InterPro" id="IPR043957">
    <property type="entry name" value="Vanin_C"/>
</dbReference>
<feature type="signal peptide" evidence="3">
    <location>
        <begin position="1"/>
        <end position="18"/>
    </location>
</feature>
<dbReference type="Proteomes" id="UP001151699">
    <property type="component" value="Chromosome A"/>
</dbReference>
<feature type="domain" description="CN hydrolase" evidence="4">
    <location>
        <begin position="27"/>
        <end position="299"/>
    </location>
</feature>
<sequence length="525" mass="58591">MSIFTFLTILSIVELSLQASTPSSPTYEAGVVEFNYERDPSITQATRTALNLAKYLEIMREAPSTLDIIVFPEMTLNQMETAVEIPDHRDRVSPCDSVDYPENNLVKQISCSAKSHQRYVVVGVVTKVACPDEEMIANNDTRDCADREDSMSYYNTNVVFDRNGTVISSYRKFNLFGEDVDRPLKPSQVVFESDFGVTFGHFICFDILFRYPALELTRSQNITDIIYPTMWFSGFPFLTAVQVQKNWAFSNNVNLLAAGANNPSFGSTGTGIFAGRKGSLISVMEGAKKTSLHTATVPKIGLGDSIEVTENVIYRPREEVSQLTLSLEFLDGYNIQFLNTESQVGETASTSLCHDGICCTFDYGFYKVNSLPTSHTFAATVFHGKRIWDGSGYGVTVCAVVACLTNDTETCAVRMDSMTFDHRWHSLKISGQFPSGEQYFYLPNTLDSSINPFMVREFVYDETFDGTSKVHISMTSVGRIREFYSFGIYGRDFNLDATGGTKGKQVCYILMACTIIAACFLEFIK</sequence>
<accession>A0A9Q0NHL0</accession>
<dbReference type="Pfam" id="PF00795">
    <property type="entry name" value="CN_hydrolase"/>
    <property type="match status" value="1"/>
</dbReference>
<dbReference type="PANTHER" id="PTHR10609">
    <property type="entry name" value="BIOTINIDASE-RELATED"/>
    <property type="match status" value="1"/>
</dbReference>
<dbReference type="Pfam" id="PF19018">
    <property type="entry name" value="Vanin_C"/>
    <property type="match status" value="1"/>
</dbReference>
<dbReference type="OrthoDB" id="10250282at2759"/>
<keyword evidence="3" id="KW-0732">Signal</keyword>
<dbReference type="GO" id="GO:0016787">
    <property type="term" value="F:hydrolase activity"/>
    <property type="evidence" value="ECO:0007669"/>
    <property type="project" value="UniProtKB-KW"/>
</dbReference>
<dbReference type="SUPFAM" id="SSF56317">
    <property type="entry name" value="Carbon-nitrogen hydrolase"/>
    <property type="match status" value="1"/>
</dbReference>
<protein>
    <submittedName>
        <fullName evidence="5">Vanin-like protein 2</fullName>
    </submittedName>
</protein>
<evidence type="ECO:0000313" key="5">
    <source>
        <dbReference type="EMBL" id="KAJ6649866.1"/>
    </source>
</evidence>
<organism evidence="5 6">
    <name type="scientific">Pseudolycoriella hygida</name>
    <dbReference type="NCBI Taxonomy" id="35572"/>
    <lineage>
        <taxon>Eukaryota</taxon>
        <taxon>Metazoa</taxon>
        <taxon>Ecdysozoa</taxon>
        <taxon>Arthropoda</taxon>
        <taxon>Hexapoda</taxon>
        <taxon>Insecta</taxon>
        <taxon>Pterygota</taxon>
        <taxon>Neoptera</taxon>
        <taxon>Endopterygota</taxon>
        <taxon>Diptera</taxon>
        <taxon>Nematocera</taxon>
        <taxon>Sciaroidea</taxon>
        <taxon>Sciaridae</taxon>
        <taxon>Pseudolycoriella</taxon>
    </lineage>
</organism>
<reference evidence="5" key="1">
    <citation type="submission" date="2022-07" db="EMBL/GenBank/DDBJ databases">
        <authorList>
            <person name="Trinca V."/>
            <person name="Uliana J.V.C."/>
            <person name="Torres T.T."/>
            <person name="Ward R.J."/>
            <person name="Monesi N."/>
        </authorList>
    </citation>
    <scope>NUCLEOTIDE SEQUENCE</scope>
    <source>
        <strain evidence="5">HSMRA1968</strain>
        <tissue evidence="5">Whole embryos</tissue>
    </source>
</reference>
<dbReference type="InterPro" id="IPR040154">
    <property type="entry name" value="Biotinidase/VNN"/>
</dbReference>
<evidence type="ECO:0000256" key="2">
    <source>
        <dbReference type="ARBA" id="ARBA00022801"/>
    </source>
</evidence>
<evidence type="ECO:0000313" key="6">
    <source>
        <dbReference type="Proteomes" id="UP001151699"/>
    </source>
</evidence>
<keyword evidence="6" id="KW-1185">Reference proteome</keyword>
<name>A0A9Q0NHL0_9DIPT</name>
<comment type="caution">
    <text evidence="5">The sequence shown here is derived from an EMBL/GenBank/DDBJ whole genome shotgun (WGS) entry which is preliminary data.</text>
</comment>
<dbReference type="PANTHER" id="PTHR10609:SF14">
    <property type="entry name" value="BIOTINIDASE"/>
    <property type="match status" value="1"/>
</dbReference>
<dbReference type="AlphaFoldDB" id="A0A9Q0NHL0"/>
<dbReference type="Gene3D" id="3.60.110.10">
    <property type="entry name" value="Carbon-nitrogen hydrolase"/>
    <property type="match status" value="1"/>
</dbReference>
<dbReference type="EMBL" id="WJQU01000001">
    <property type="protein sequence ID" value="KAJ6649866.1"/>
    <property type="molecule type" value="Genomic_DNA"/>
</dbReference>
<evidence type="ECO:0000256" key="3">
    <source>
        <dbReference type="SAM" id="SignalP"/>
    </source>
</evidence>